<dbReference type="PANTHER" id="PTHR42698">
    <property type="entry name" value="GTPASE ERA"/>
    <property type="match status" value="1"/>
</dbReference>
<dbReference type="OrthoDB" id="238366at2"/>
<evidence type="ECO:0000313" key="3">
    <source>
        <dbReference type="Proteomes" id="UP000230282"/>
    </source>
</evidence>
<evidence type="ECO:0000313" key="2">
    <source>
        <dbReference type="EMBL" id="PJG83345.1"/>
    </source>
</evidence>
<reference evidence="2 3" key="1">
    <citation type="submission" date="2017-11" db="EMBL/GenBank/DDBJ databases">
        <title>Reclassification of Bisgaard taxon 5 as Caviibacterium pharyngocola gen. nov., sp. nov.</title>
        <authorList>
            <person name="Christensen H."/>
        </authorList>
    </citation>
    <scope>NUCLEOTIDE SEQUENCE [LARGE SCALE GENOMIC DNA]</scope>
    <source>
        <strain evidence="2 3">7_3</strain>
    </source>
</reference>
<accession>A0A2M8RWT0</accession>
<dbReference type="InterPro" id="IPR006073">
    <property type="entry name" value="GTP-bd"/>
</dbReference>
<keyword evidence="3" id="KW-1185">Reference proteome</keyword>
<evidence type="ECO:0000259" key="1">
    <source>
        <dbReference type="Pfam" id="PF01926"/>
    </source>
</evidence>
<organism evidence="2 3">
    <name type="scientific">Caviibacterium pharyngocola</name>
    <dbReference type="NCBI Taxonomy" id="28159"/>
    <lineage>
        <taxon>Bacteria</taxon>
        <taxon>Pseudomonadati</taxon>
        <taxon>Pseudomonadota</taxon>
        <taxon>Gammaproteobacteria</taxon>
        <taxon>Pasteurellales</taxon>
        <taxon>Pasteurellaceae</taxon>
        <taxon>Caviibacterium</taxon>
    </lineage>
</organism>
<dbReference type="Proteomes" id="UP000230282">
    <property type="component" value="Unassembled WGS sequence"/>
</dbReference>
<dbReference type="GO" id="GO:0005525">
    <property type="term" value="F:GTP binding"/>
    <property type="evidence" value="ECO:0007669"/>
    <property type="project" value="InterPro"/>
</dbReference>
<dbReference type="PANTHER" id="PTHR42698:SF1">
    <property type="entry name" value="GTPASE ERA, MITOCHONDRIAL"/>
    <property type="match status" value="1"/>
</dbReference>
<dbReference type="GO" id="GO:0019843">
    <property type="term" value="F:rRNA binding"/>
    <property type="evidence" value="ECO:0007669"/>
    <property type="project" value="TreeGrafter"/>
</dbReference>
<protein>
    <recommendedName>
        <fullName evidence="1">G domain-containing protein</fullName>
    </recommendedName>
</protein>
<comment type="caution">
    <text evidence="2">The sequence shown here is derived from an EMBL/GenBank/DDBJ whole genome shotgun (WGS) entry which is preliminary data.</text>
</comment>
<dbReference type="GO" id="GO:0000028">
    <property type="term" value="P:ribosomal small subunit assembly"/>
    <property type="evidence" value="ECO:0007669"/>
    <property type="project" value="TreeGrafter"/>
</dbReference>
<dbReference type="RefSeq" id="WP_100296283.1">
    <property type="nucleotide sequence ID" value="NZ_PHGZ01000008.1"/>
</dbReference>
<dbReference type="InterPro" id="IPR005662">
    <property type="entry name" value="GTPase_Era-like"/>
</dbReference>
<dbReference type="SUPFAM" id="SSF52540">
    <property type="entry name" value="P-loop containing nucleoside triphosphate hydrolases"/>
    <property type="match status" value="1"/>
</dbReference>
<proteinExistence type="predicted"/>
<dbReference type="EMBL" id="PHGZ01000008">
    <property type="protein sequence ID" value="PJG83345.1"/>
    <property type="molecule type" value="Genomic_DNA"/>
</dbReference>
<name>A0A2M8RWT0_9PAST</name>
<dbReference type="GO" id="GO:0043024">
    <property type="term" value="F:ribosomal small subunit binding"/>
    <property type="evidence" value="ECO:0007669"/>
    <property type="project" value="TreeGrafter"/>
</dbReference>
<dbReference type="AlphaFoldDB" id="A0A2M8RWT0"/>
<feature type="domain" description="G" evidence="1">
    <location>
        <begin position="66"/>
        <end position="178"/>
    </location>
</feature>
<dbReference type="Pfam" id="PF01926">
    <property type="entry name" value="MMR_HSR1"/>
    <property type="match status" value="1"/>
</dbReference>
<sequence>MALPISTGAFLGSVFGPIGSVIGSSLDESLKAFEQDKKQFIKNYIPELETHFDRYQQLCQSDDICIAAVGDFNHGKSSLLNALINQKDFFKTSDQRETTENQTYTDEENKIIWLDTPGLNADPSGSDDKKANQGAFIYSDILLFVHNLSTGELDNAEKEYLEDVVKNTPTVKKVLVLTKLDKFSQSQQQEEVINKIQEQIQGMPLDLFTVSADRYWKATEKNQPKFVELSQINELKQYLVEYANQLISERPQLRADLKVDLKEKLNHILLTVEEEIQQEKAKFNFNRQEFLTQLNKHLKAFN</sequence>
<dbReference type="Gene3D" id="3.40.50.300">
    <property type="entry name" value="P-loop containing nucleotide triphosphate hydrolases"/>
    <property type="match status" value="1"/>
</dbReference>
<dbReference type="InterPro" id="IPR027417">
    <property type="entry name" value="P-loop_NTPase"/>
</dbReference>
<gene>
    <name evidence="2" type="ORF">CVP04_04270</name>
</gene>